<keyword evidence="2" id="KW-1185">Reference proteome</keyword>
<name>A0AAV4N306_CAEEX</name>
<evidence type="ECO:0000313" key="1">
    <source>
        <dbReference type="EMBL" id="GIX79222.1"/>
    </source>
</evidence>
<proteinExistence type="predicted"/>
<sequence length="181" mass="20378">MPREIFECPYHLDATTSIEQRFYSDFESAICLRMNWGRNTRVSLQCQSGRDSLRAARDNLSKRRVFCRERLSNLCSGTQGVPQIKDIVLRVGKLRMFLQGQGAEGRALAFISFLRARGTEACQVFNRSKLKVDQTAYCCTESGHSTWEQASLEEASASCNQLGGKSPQVKHLGSNTPFLYP</sequence>
<protein>
    <submittedName>
        <fullName evidence="1">Uncharacterized protein</fullName>
    </submittedName>
</protein>
<evidence type="ECO:0000313" key="2">
    <source>
        <dbReference type="Proteomes" id="UP001054945"/>
    </source>
</evidence>
<reference evidence="1 2" key="1">
    <citation type="submission" date="2021-06" db="EMBL/GenBank/DDBJ databases">
        <title>Caerostris extrusa draft genome.</title>
        <authorList>
            <person name="Kono N."/>
            <person name="Arakawa K."/>
        </authorList>
    </citation>
    <scope>NUCLEOTIDE SEQUENCE [LARGE SCALE GENOMIC DNA]</scope>
</reference>
<dbReference type="Proteomes" id="UP001054945">
    <property type="component" value="Unassembled WGS sequence"/>
</dbReference>
<dbReference type="AlphaFoldDB" id="A0AAV4N306"/>
<organism evidence="1 2">
    <name type="scientific">Caerostris extrusa</name>
    <name type="common">Bark spider</name>
    <name type="synonym">Caerostris bankana</name>
    <dbReference type="NCBI Taxonomy" id="172846"/>
    <lineage>
        <taxon>Eukaryota</taxon>
        <taxon>Metazoa</taxon>
        <taxon>Ecdysozoa</taxon>
        <taxon>Arthropoda</taxon>
        <taxon>Chelicerata</taxon>
        <taxon>Arachnida</taxon>
        <taxon>Araneae</taxon>
        <taxon>Araneomorphae</taxon>
        <taxon>Entelegynae</taxon>
        <taxon>Araneoidea</taxon>
        <taxon>Araneidae</taxon>
        <taxon>Caerostris</taxon>
    </lineage>
</organism>
<gene>
    <name evidence="1" type="ORF">CEXT_713941</name>
</gene>
<comment type="caution">
    <text evidence="1">The sequence shown here is derived from an EMBL/GenBank/DDBJ whole genome shotgun (WGS) entry which is preliminary data.</text>
</comment>
<dbReference type="EMBL" id="BPLR01020477">
    <property type="protein sequence ID" value="GIX79222.1"/>
    <property type="molecule type" value="Genomic_DNA"/>
</dbReference>
<accession>A0AAV4N306</accession>